<dbReference type="Proteomes" id="UP000777438">
    <property type="component" value="Unassembled WGS sequence"/>
</dbReference>
<evidence type="ECO:0000256" key="1">
    <source>
        <dbReference type="SAM" id="MobiDB-lite"/>
    </source>
</evidence>
<sequence length="127" mass="14291">MLGGVEWLADWALGPDDRHSYGALRGRRRGLRRRRDERANEHMRDELSFVITPAVLMGGQLKGQMVRWEKLDGKCPHGDAQRAMDCSPKGPDHATALQPREHGSGTRTLHHYGYLGQDVSGRKCYAV</sequence>
<dbReference type="EMBL" id="JAGPYM010000011">
    <property type="protein sequence ID" value="KAH6889210.1"/>
    <property type="molecule type" value="Genomic_DNA"/>
</dbReference>
<name>A0A9P9ASB0_9HYPO</name>
<accession>A0A9P9ASB0</accession>
<comment type="caution">
    <text evidence="2">The sequence shown here is derived from an EMBL/GenBank/DDBJ whole genome shotgun (WGS) entry which is preliminary data.</text>
</comment>
<organism evidence="2 3">
    <name type="scientific">Thelonectria olida</name>
    <dbReference type="NCBI Taxonomy" id="1576542"/>
    <lineage>
        <taxon>Eukaryota</taxon>
        <taxon>Fungi</taxon>
        <taxon>Dikarya</taxon>
        <taxon>Ascomycota</taxon>
        <taxon>Pezizomycotina</taxon>
        <taxon>Sordariomycetes</taxon>
        <taxon>Hypocreomycetidae</taxon>
        <taxon>Hypocreales</taxon>
        <taxon>Nectriaceae</taxon>
        <taxon>Thelonectria</taxon>
    </lineage>
</organism>
<gene>
    <name evidence="2" type="ORF">B0T10DRAFT_459869</name>
</gene>
<evidence type="ECO:0000313" key="3">
    <source>
        <dbReference type="Proteomes" id="UP000777438"/>
    </source>
</evidence>
<dbReference type="AlphaFoldDB" id="A0A9P9ASB0"/>
<keyword evidence="3" id="KW-1185">Reference proteome</keyword>
<feature type="region of interest" description="Disordered" evidence="1">
    <location>
        <begin position="77"/>
        <end position="107"/>
    </location>
</feature>
<protein>
    <submittedName>
        <fullName evidence="2">Uncharacterized protein</fullName>
    </submittedName>
</protein>
<reference evidence="2 3" key="1">
    <citation type="journal article" date="2021" name="Nat. Commun.">
        <title>Genetic determinants of endophytism in the Arabidopsis root mycobiome.</title>
        <authorList>
            <person name="Mesny F."/>
            <person name="Miyauchi S."/>
            <person name="Thiergart T."/>
            <person name="Pickel B."/>
            <person name="Atanasova L."/>
            <person name="Karlsson M."/>
            <person name="Huettel B."/>
            <person name="Barry K.W."/>
            <person name="Haridas S."/>
            <person name="Chen C."/>
            <person name="Bauer D."/>
            <person name="Andreopoulos W."/>
            <person name="Pangilinan J."/>
            <person name="LaButti K."/>
            <person name="Riley R."/>
            <person name="Lipzen A."/>
            <person name="Clum A."/>
            <person name="Drula E."/>
            <person name="Henrissat B."/>
            <person name="Kohler A."/>
            <person name="Grigoriev I.V."/>
            <person name="Martin F.M."/>
            <person name="Hacquard S."/>
        </authorList>
    </citation>
    <scope>NUCLEOTIDE SEQUENCE [LARGE SCALE GENOMIC DNA]</scope>
    <source>
        <strain evidence="2 3">MPI-CAGE-CH-0241</strain>
    </source>
</reference>
<proteinExistence type="predicted"/>
<evidence type="ECO:0000313" key="2">
    <source>
        <dbReference type="EMBL" id="KAH6889210.1"/>
    </source>
</evidence>